<organism evidence="4 5">
    <name type="scientific">Herbidospora galbida</name>
    <dbReference type="NCBI Taxonomy" id="2575442"/>
    <lineage>
        <taxon>Bacteria</taxon>
        <taxon>Bacillati</taxon>
        <taxon>Actinomycetota</taxon>
        <taxon>Actinomycetes</taxon>
        <taxon>Streptosporangiales</taxon>
        <taxon>Streptosporangiaceae</taxon>
        <taxon>Herbidospora</taxon>
    </lineage>
</organism>
<dbReference type="Pfam" id="PF24837">
    <property type="entry name" value="AMIN-like"/>
    <property type="match status" value="1"/>
</dbReference>
<evidence type="ECO:0000256" key="1">
    <source>
        <dbReference type="SAM" id="SignalP"/>
    </source>
</evidence>
<dbReference type="InterPro" id="IPR019606">
    <property type="entry name" value="GerMN"/>
</dbReference>
<evidence type="ECO:0000259" key="2">
    <source>
        <dbReference type="Pfam" id="PF10646"/>
    </source>
</evidence>
<accession>A0A4U3LRE8</accession>
<dbReference type="EMBL" id="SZQA01000082">
    <property type="protein sequence ID" value="TKK77196.1"/>
    <property type="molecule type" value="Genomic_DNA"/>
</dbReference>
<dbReference type="Pfam" id="PF10646">
    <property type="entry name" value="Germane"/>
    <property type="match status" value="1"/>
</dbReference>
<feature type="chain" id="PRO_5020373508" evidence="1">
    <location>
        <begin position="31"/>
        <end position="291"/>
    </location>
</feature>
<dbReference type="RefSeq" id="WP_137251908.1">
    <property type="nucleotide sequence ID" value="NZ_SZQA01000082.1"/>
</dbReference>
<feature type="domain" description="GerMN" evidence="2">
    <location>
        <begin position="169"/>
        <end position="269"/>
    </location>
</feature>
<dbReference type="OrthoDB" id="3393679at2"/>
<keyword evidence="5" id="KW-1185">Reference proteome</keyword>
<feature type="signal peptide" evidence="1">
    <location>
        <begin position="1"/>
        <end position="30"/>
    </location>
</feature>
<comment type="caution">
    <text evidence="4">The sequence shown here is derived from an EMBL/GenBank/DDBJ whole genome shotgun (WGS) entry which is preliminary data.</text>
</comment>
<name>A0A4U3LRE8_9ACTN</name>
<evidence type="ECO:0000313" key="5">
    <source>
        <dbReference type="Proteomes" id="UP000308705"/>
    </source>
</evidence>
<dbReference type="InterPro" id="IPR056303">
    <property type="entry name" value="AMIN-like"/>
</dbReference>
<evidence type="ECO:0000259" key="3">
    <source>
        <dbReference type="Pfam" id="PF24837"/>
    </source>
</evidence>
<reference evidence="4 5" key="1">
    <citation type="submission" date="2019-04" db="EMBL/GenBank/DDBJ databases">
        <title>Herbidospora sp. NEAU-GS14.nov., a novel actinomycete isolated from soil.</title>
        <authorList>
            <person name="Han L."/>
        </authorList>
    </citation>
    <scope>NUCLEOTIDE SEQUENCE [LARGE SCALE GENOMIC DNA]</scope>
    <source>
        <strain evidence="4 5">NEAU-GS14</strain>
    </source>
</reference>
<keyword evidence="1" id="KW-0732">Signal</keyword>
<gene>
    <name evidence="4" type="ORF">FDA94_38290</name>
</gene>
<dbReference type="AlphaFoldDB" id="A0A4U3LRE8"/>
<feature type="domain" description="AMIN-like" evidence="3">
    <location>
        <begin position="35"/>
        <end position="157"/>
    </location>
</feature>
<sequence length="291" mass="31123">MTTMRSLLVRALLAPALLAPVALIPAAAQAETVPQLVAVRADRHPGVDRLVFEFRNGLPPTRIAEYVPKLIADGSGHTVPVPGAAKLALRFFDARGHNEAGGSTYGAKRRTYALPGVIQVVNTGDWEATLSFGVGLAKKVPYRMYTLTKPSRIVVDFTVNYRTVPVKAYFLDLPREPKLKAVSRPVVPPSTAHGALQRLFAGPTAAEQAAGLRFVSSGATGYSKLTVTNKVARVYLTGKPKSGGATFTIANHLNATLKQFPTVKWVKIYDAAGKTQRPGGNSDSIPESLEP</sequence>
<proteinExistence type="predicted"/>
<dbReference type="Proteomes" id="UP000308705">
    <property type="component" value="Unassembled WGS sequence"/>
</dbReference>
<evidence type="ECO:0000313" key="4">
    <source>
        <dbReference type="EMBL" id="TKK77196.1"/>
    </source>
</evidence>
<protein>
    <submittedName>
        <fullName evidence="4">GerMN domain-containing protein</fullName>
    </submittedName>
</protein>